<dbReference type="InterPro" id="IPR016181">
    <property type="entry name" value="Acyl_CoA_acyltransferase"/>
</dbReference>
<name>A0ABW3RZZ3_9BACL</name>
<evidence type="ECO:0000259" key="1">
    <source>
        <dbReference type="PROSITE" id="PS51186"/>
    </source>
</evidence>
<dbReference type="GO" id="GO:0016746">
    <property type="term" value="F:acyltransferase activity"/>
    <property type="evidence" value="ECO:0007669"/>
    <property type="project" value="UniProtKB-KW"/>
</dbReference>
<dbReference type="EC" id="2.3.-.-" evidence="2"/>
<dbReference type="Proteomes" id="UP001597262">
    <property type="component" value="Unassembled WGS sequence"/>
</dbReference>
<proteinExistence type="predicted"/>
<dbReference type="Pfam" id="PF00583">
    <property type="entry name" value="Acetyltransf_1"/>
    <property type="match status" value="1"/>
</dbReference>
<gene>
    <name evidence="2" type="ORF">ACFQ3W_17405</name>
</gene>
<keyword evidence="2" id="KW-0012">Acyltransferase</keyword>
<dbReference type="EMBL" id="JBHTLM010000013">
    <property type="protein sequence ID" value="MFD1178069.1"/>
    <property type="molecule type" value="Genomic_DNA"/>
</dbReference>
<organism evidence="2 3">
    <name type="scientific">Paenibacillus puldeungensis</name>
    <dbReference type="NCBI Taxonomy" id="696536"/>
    <lineage>
        <taxon>Bacteria</taxon>
        <taxon>Bacillati</taxon>
        <taxon>Bacillota</taxon>
        <taxon>Bacilli</taxon>
        <taxon>Bacillales</taxon>
        <taxon>Paenibacillaceae</taxon>
        <taxon>Paenibacillus</taxon>
    </lineage>
</organism>
<sequence>MFKRVTSQIEDPGIRELLEYVLYEPEALEDAIRMYKTENSAEMYAYENEGELIGLVGYKIDSSRVLEIVHLIIHPECRMQGYGRDLVLEALGQTNPEMILAVTDGDGAQFFRNIGFQITGVTDESSGEERFRCVYLVQEEESEE</sequence>
<dbReference type="RefSeq" id="WP_379320513.1">
    <property type="nucleotide sequence ID" value="NZ_JBHTLM010000013.1"/>
</dbReference>
<dbReference type="SUPFAM" id="SSF55729">
    <property type="entry name" value="Acyl-CoA N-acyltransferases (Nat)"/>
    <property type="match status" value="1"/>
</dbReference>
<dbReference type="InterPro" id="IPR000182">
    <property type="entry name" value="GNAT_dom"/>
</dbReference>
<evidence type="ECO:0000313" key="2">
    <source>
        <dbReference type="EMBL" id="MFD1178069.1"/>
    </source>
</evidence>
<dbReference type="Gene3D" id="3.40.630.30">
    <property type="match status" value="1"/>
</dbReference>
<keyword evidence="2" id="KW-0808">Transferase</keyword>
<keyword evidence="3" id="KW-1185">Reference proteome</keyword>
<comment type="caution">
    <text evidence="2">The sequence shown here is derived from an EMBL/GenBank/DDBJ whole genome shotgun (WGS) entry which is preliminary data.</text>
</comment>
<accession>A0ABW3RZZ3</accession>
<dbReference type="CDD" id="cd04301">
    <property type="entry name" value="NAT_SF"/>
    <property type="match status" value="1"/>
</dbReference>
<reference evidence="3" key="1">
    <citation type="journal article" date="2019" name="Int. J. Syst. Evol. Microbiol.">
        <title>The Global Catalogue of Microorganisms (GCM) 10K type strain sequencing project: providing services to taxonomists for standard genome sequencing and annotation.</title>
        <authorList>
            <consortium name="The Broad Institute Genomics Platform"/>
            <consortium name="The Broad Institute Genome Sequencing Center for Infectious Disease"/>
            <person name="Wu L."/>
            <person name="Ma J."/>
        </authorList>
    </citation>
    <scope>NUCLEOTIDE SEQUENCE [LARGE SCALE GENOMIC DNA]</scope>
    <source>
        <strain evidence="3">CCUG 59189</strain>
    </source>
</reference>
<dbReference type="PROSITE" id="PS51186">
    <property type="entry name" value="GNAT"/>
    <property type="match status" value="1"/>
</dbReference>
<evidence type="ECO:0000313" key="3">
    <source>
        <dbReference type="Proteomes" id="UP001597262"/>
    </source>
</evidence>
<protein>
    <submittedName>
        <fullName evidence="2">GNAT family N-acetyltransferase</fullName>
        <ecNumber evidence="2">2.3.-.-</ecNumber>
    </submittedName>
</protein>
<feature type="domain" description="N-acetyltransferase" evidence="1">
    <location>
        <begin position="1"/>
        <end position="141"/>
    </location>
</feature>